<comment type="similarity">
    <text evidence="2">Belongs to the glycosyltransferase 47 family.</text>
</comment>
<reference evidence="7 8" key="1">
    <citation type="journal article" date="2020" name="IScience">
        <title>Genome Sequencing of the Endangered Kingdonia uniflora (Circaeasteraceae, Ranunculales) Reveals Potential Mechanisms of Evolutionary Specialization.</title>
        <authorList>
            <person name="Sun Y."/>
            <person name="Deng T."/>
            <person name="Zhang A."/>
            <person name="Moore M.J."/>
            <person name="Landis J.B."/>
            <person name="Lin N."/>
            <person name="Zhang H."/>
            <person name="Zhang X."/>
            <person name="Huang J."/>
            <person name="Zhang X."/>
            <person name="Sun H."/>
            <person name="Wang H."/>
        </authorList>
    </citation>
    <scope>NUCLEOTIDE SEQUENCE [LARGE SCALE GENOMIC DNA]</scope>
    <source>
        <strain evidence="7">TB1705</strain>
        <tissue evidence="7">Leaf</tissue>
    </source>
</reference>
<keyword evidence="4" id="KW-0735">Signal-anchor</keyword>
<dbReference type="Pfam" id="PF03016">
    <property type="entry name" value="Exostosin_GT47"/>
    <property type="match status" value="1"/>
</dbReference>
<keyword evidence="5" id="KW-0333">Golgi apparatus</keyword>
<keyword evidence="8" id="KW-1185">Reference proteome</keyword>
<accession>A0A7J7P9N6</accession>
<dbReference type="InterPro" id="IPR004263">
    <property type="entry name" value="Exostosin"/>
</dbReference>
<dbReference type="GO" id="GO:0000139">
    <property type="term" value="C:Golgi membrane"/>
    <property type="evidence" value="ECO:0007669"/>
    <property type="project" value="UniProtKB-SubCell"/>
</dbReference>
<evidence type="ECO:0000256" key="5">
    <source>
        <dbReference type="ARBA" id="ARBA00023034"/>
    </source>
</evidence>
<dbReference type="PANTHER" id="PTHR11062">
    <property type="entry name" value="EXOSTOSIN HEPARAN SULFATE GLYCOSYLTRANSFERASE -RELATED"/>
    <property type="match status" value="1"/>
</dbReference>
<feature type="domain" description="Exostosin GT47" evidence="6">
    <location>
        <begin position="8"/>
        <end position="249"/>
    </location>
</feature>
<protein>
    <recommendedName>
        <fullName evidence="6">Exostosin GT47 domain-containing protein</fullName>
    </recommendedName>
</protein>
<dbReference type="GO" id="GO:0016757">
    <property type="term" value="F:glycosyltransferase activity"/>
    <property type="evidence" value="ECO:0007669"/>
    <property type="project" value="UniProtKB-KW"/>
</dbReference>
<evidence type="ECO:0000313" key="8">
    <source>
        <dbReference type="Proteomes" id="UP000541444"/>
    </source>
</evidence>
<name>A0A7J7P9N6_9MAGN</name>
<evidence type="ECO:0000313" key="7">
    <source>
        <dbReference type="EMBL" id="KAF6176002.1"/>
    </source>
</evidence>
<dbReference type="OrthoDB" id="1924787at2759"/>
<gene>
    <name evidence="7" type="ORF">GIB67_032625</name>
</gene>
<dbReference type="EMBL" id="JACGCM010000129">
    <property type="protein sequence ID" value="KAF6176002.1"/>
    <property type="molecule type" value="Genomic_DNA"/>
</dbReference>
<evidence type="ECO:0000256" key="1">
    <source>
        <dbReference type="ARBA" id="ARBA00004323"/>
    </source>
</evidence>
<organism evidence="7 8">
    <name type="scientific">Kingdonia uniflora</name>
    <dbReference type="NCBI Taxonomy" id="39325"/>
    <lineage>
        <taxon>Eukaryota</taxon>
        <taxon>Viridiplantae</taxon>
        <taxon>Streptophyta</taxon>
        <taxon>Embryophyta</taxon>
        <taxon>Tracheophyta</taxon>
        <taxon>Spermatophyta</taxon>
        <taxon>Magnoliopsida</taxon>
        <taxon>Ranunculales</taxon>
        <taxon>Circaeasteraceae</taxon>
        <taxon>Kingdonia</taxon>
    </lineage>
</organism>
<sequence length="309" mass="35460">MIQTPFKIYIYQTSSLQSLFHSSLLKTPFVTTNPQEAHLFYIPFPLDTSPRSISRVIRYLRNDYPFWNQTLGADHFFVFCDGIGYESDRNLVELKKNSLQLSCFPSKNGNFIPHKDLTLPPLVTPYGLYGLKARFRGYFNGLSRNSSFVTVSTTLFKEMKDDNDFVVEHVDGDELSSSSYGESKFCLFLYGDETAGMFGIGEALRLGCVPVIISDRPVIELPFMDVLRWSKIAMFVGLENGVKELKSVLDGGCGEKYEEMRRLGKIVSKHFDWSGSVMSPQPFDAFHTVLYQLWLRRHTIRYARREIAR</sequence>
<keyword evidence="3" id="KW-0808">Transferase</keyword>
<proteinExistence type="inferred from homology"/>
<evidence type="ECO:0000256" key="3">
    <source>
        <dbReference type="ARBA" id="ARBA00022676"/>
    </source>
</evidence>
<dbReference type="AlphaFoldDB" id="A0A7J7P9N6"/>
<evidence type="ECO:0000256" key="4">
    <source>
        <dbReference type="ARBA" id="ARBA00022968"/>
    </source>
</evidence>
<keyword evidence="3" id="KW-0328">Glycosyltransferase</keyword>
<dbReference type="InterPro" id="IPR040911">
    <property type="entry name" value="Exostosin_GT47"/>
</dbReference>
<keyword evidence="4" id="KW-0812">Transmembrane</keyword>
<dbReference type="PANTHER" id="PTHR11062:SF253">
    <property type="entry name" value="EXOSTOSIN GT47 DOMAIN-CONTAINING PROTEIN"/>
    <property type="match status" value="1"/>
</dbReference>
<evidence type="ECO:0000259" key="6">
    <source>
        <dbReference type="Pfam" id="PF03016"/>
    </source>
</evidence>
<comment type="caution">
    <text evidence="7">The sequence shown here is derived from an EMBL/GenBank/DDBJ whole genome shotgun (WGS) entry which is preliminary data.</text>
</comment>
<dbReference type="Proteomes" id="UP000541444">
    <property type="component" value="Unassembled WGS sequence"/>
</dbReference>
<comment type="subcellular location">
    <subcellularLocation>
        <location evidence="1">Golgi apparatus membrane</location>
        <topology evidence="1">Single-pass type II membrane protein</topology>
    </subcellularLocation>
</comment>
<evidence type="ECO:0000256" key="2">
    <source>
        <dbReference type="ARBA" id="ARBA00010271"/>
    </source>
</evidence>